<evidence type="ECO:0000256" key="4">
    <source>
        <dbReference type="PROSITE-ProRule" id="PRU00267"/>
    </source>
</evidence>
<feature type="DNA-binding region" description="HMG box" evidence="4">
    <location>
        <begin position="21"/>
        <end position="75"/>
    </location>
</feature>
<dbReference type="GO" id="GO:0005634">
    <property type="term" value="C:nucleus"/>
    <property type="evidence" value="ECO:0007669"/>
    <property type="project" value="UniProtKB-SubCell"/>
</dbReference>
<dbReference type="PRINTS" id="PR00886">
    <property type="entry name" value="HIGHMOBLTY12"/>
</dbReference>
<proteinExistence type="predicted"/>
<dbReference type="InterPro" id="IPR009071">
    <property type="entry name" value="HMG_box_dom"/>
</dbReference>
<evidence type="ECO:0000313" key="7">
    <source>
        <dbReference type="EMBL" id="CAB9513894.1"/>
    </source>
</evidence>
<evidence type="ECO:0000256" key="3">
    <source>
        <dbReference type="ARBA" id="ARBA00023242"/>
    </source>
</evidence>
<protein>
    <submittedName>
        <fullName evidence="7">Group protein B3</fullName>
    </submittedName>
</protein>
<comment type="subcellular location">
    <subcellularLocation>
        <location evidence="1">Nucleus</location>
    </subcellularLocation>
</comment>
<dbReference type="GO" id="GO:0003677">
    <property type="term" value="F:DNA binding"/>
    <property type="evidence" value="ECO:0007669"/>
    <property type="project" value="UniProtKB-UniRule"/>
</dbReference>
<feature type="region of interest" description="Disordered" evidence="5">
    <location>
        <begin position="1"/>
        <end position="45"/>
    </location>
</feature>
<dbReference type="AlphaFoldDB" id="A0A9N8E4T4"/>
<dbReference type="SMART" id="SM00398">
    <property type="entry name" value="HMG"/>
    <property type="match status" value="1"/>
</dbReference>
<dbReference type="Pfam" id="PF00505">
    <property type="entry name" value="HMG_box"/>
    <property type="match status" value="1"/>
</dbReference>
<dbReference type="PANTHER" id="PTHR48112">
    <property type="entry name" value="HIGH MOBILITY GROUP PROTEIN DSP1"/>
    <property type="match status" value="1"/>
</dbReference>
<dbReference type="CDD" id="cd00084">
    <property type="entry name" value="HMG-box_SF"/>
    <property type="match status" value="1"/>
</dbReference>
<evidence type="ECO:0000259" key="6">
    <source>
        <dbReference type="PROSITE" id="PS50118"/>
    </source>
</evidence>
<evidence type="ECO:0000256" key="2">
    <source>
        <dbReference type="ARBA" id="ARBA00023125"/>
    </source>
</evidence>
<dbReference type="OrthoDB" id="1919336at2759"/>
<name>A0A9N8E4T4_9STRA</name>
<dbReference type="PROSITE" id="PS50118">
    <property type="entry name" value="HMG_BOX_2"/>
    <property type="match status" value="1"/>
</dbReference>
<feature type="domain" description="HMG box" evidence="6">
    <location>
        <begin position="21"/>
        <end position="75"/>
    </location>
</feature>
<feature type="compositionally biased region" description="Basic and acidic residues" evidence="5">
    <location>
        <begin position="33"/>
        <end position="43"/>
    </location>
</feature>
<evidence type="ECO:0000313" key="8">
    <source>
        <dbReference type="Proteomes" id="UP001153069"/>
    </source>
</evidence>
<feature type="compositionally biased region" description="Basic and acidic residues" evidence="5">
    <location>
        <begin position="1"/>
        <end position="11"/>
    </location>
</feature>
<feature type="compositionally biased region" description="Basic residues" evidence="5">
    <location>
        <begin position="12"/>
        <end position="22"/>
    </location>
</feature>
<dbReference type="PANTHER" id="PTHR48112:SF32">
    <property type="entry name" value="HIGH MOBILITY GROUP PROTEIN B3"/>
    <property type="match status" value="1"/>
</dbReference>
<evidence type="ECO:0000256" key="1">
    <source>
        <dbReference type="ARBA" id="ARBA00004123"/>
    </source>
</evidence>
<gene>
    <name evidence="7" type="ORF">SEMRO_620_G176590.1</name>
</gene>
<accession>A0A9N8E4T4</accession>
<dbReference type="EMBL" id="CAICTM010000619">
    <property type="protein sequence ID" value="CAB9513894.1"/>
    <property type="molecule type" value="Genomic_DNA"/>
</dbReference>
<dbReference type="Gene3D" id="1.10.30.10">
    <property type="entry name" value="High mobility group box domain"/>
    <property type="match status" value="1"/>
</dbReference>
<dbReference type="SUPFAM" id="SSF47095">
    <property type="entry name" value="HMG-box"/>
    <property type="match status" value="1"/>
</dbReference>
<comment type="caution">
    <text evidence="7">The sequence shown here is derived from an EMBL/GenBank/DDBJ whole genome shotgun (WGS) entry which is preliminary data.</text>
</comment>
<sequence length="75" mass="8675">MAKKADGDYKPKKAKKAGKGGKKPLSGFMLFSRENRPQVKEENPEITFGQMGKKLGEMWRALTDEEREEFKKRKE</sequence>
<keyword evidence="8" id="KW-1185">Reference proteome</keyword>
<dbReference type="InterPro" id="IPR036910">
    <property type="entry name" value="HMG_box_dom_sf"/>
</dbReference>
<dbReference type="Proteomes" id="UP001153069">
    <property type="component" value="Unassembled WGS sequence"/>
</dbReference>
<dbReference type="InterPro" id="IPR050342">
    <property type="entry name" value="HMGB"/>
</dbReference>
<evidence type="ECO:0000256" key="5">
    <source>
        <dbReference type="SAM" id="MobiDB-lite"/>
    </source>
</evidence>
<keyword evidence="3 4" id="KW-0539">Nucleus</keyword>
<keyword evidence="2 4" id="KW-0238">DNA-binding</keyword>
<organism evidence="7 8">
    <name type="scientific">Seminavis robusta</name>
    <dbReference type="NCBI Taxonomy" id="568900"/>
    <lineage>
        <taxon>Eukaryota</taxon>
        <taxon>Sar</taxon>
        <taxon>Stramenopiles</taxon>
        <taxon>Ochrophyta</taxon>
        <taxon>Bacillariophyta</taxon>
        <taxon>Bacillariophyceae</taxon>
        <taxon>Bacillariophycidae</taxon>
        <taxon>Naviculales</taxon>
        <taxon>Naviculaceae</taxon>
        <taxon>Seminavis</taxon>
    </lineage>
</organism>
<reference evidence="7" key="1">
    <citation type="submission" date="2020-06" db="EMBL/GenBank/DDBJ databases">
        <authorList>
            <consortium name="Plant Systems Biology data submission"/>
        </authorList>
    </citation>
    <scope>NUCLEOTIDE SEQUENCE</scope>
    <source>
        <strain evidence="7">D6</strain>
    </source>
</reference>